<dbReference type="GO" id="GO:0005096">
    <property type="term" value="F:GTPase activator activity"/>
    <property type="evidence" value="ECO:0007669"/>
    <property type="project" value="UniProtKB-KW"/>
</dbReference>
<feature type="region of interest" description="Disordered" evidence="4">
    <location>
        <begin position="1"/>
        <end position="63"/>
    </location>
</feature>
<dbReference type="EMBL" id="BPQB01000002">
    <property type="protein sequence ID" value="GJE85313.1"/>
    <property type="molecule type" value="Genomic_DNA"/>
</dbReference>
<evidence type="ECO:0000256" key="2">
    <source>
        <dbReference type="ARBA" id="ARBA00022614"/>
    </source>
</evidence>
<dbReference type="OrthoDB" id="120976at2759"/>
<protein>
    <submittedName>
        <fullName evidence="5">RNI-like protein</fullName>
    </submittedName>
</protein>
<dbReference type="AlphaFoldDB" id="A0A9P3FZ84"/>
<evidence type="ECO:0000256" key="4">
    <source>
        <dbReference type="SAM" id="MobiDB-lite"/>
    </source>
</evidence>
<evidence type="ECO:0000256" key="1">
    <source>
        <dbReference type="ARBA" id="ARBA00022468"/>
    </source>
</evidence>
<dbReference type="SMART" id="SM00368">
    <property type="entry name" value="LRR_RI"/>
    <property type="match status" value="3"/>
</dbReference>
<dbReference type="PANTHER" id="PTHR24113">
    <property type="entry name" value="RAN GTPASE-ACTIVATING PROTEIN 1"/>
    <property type="match status" value="1"/>
</dbReference>
<evidence type="ECO:0000313" key="5">
    <source>
        <dbReference type="EMBL" id="GJE85313.1"/>
    </source>
</evidence>
<dbReference type="GO" id="GO:0006913">
    <property type="term" value="P:nucleocytoplasmic transport"/>
    <property type="evidence" value="ECO:0007669"/>
    <property type="project" value="TreeGrafter"/>
</dbReference>
<proteinExistence type="predicted"/>
<keyword evidence="3" id="KW-0677">Repeat</keyword>
<dbReference type="GO" id="GO:0005829">
    <property type="term" value="C:cytosol"/>
    <property type="evidence" value="ECO:0007669"/>
    <property type="project" value="TreeGrafter"/>
</dbReference>
<dbReference type="PANTHER" id="PTHR24113:SF12">
    <property type="entry name" value="RAN GTPASE-ACTIVATING PROTEIN 1"/>
    <property type="match status" value="1"/>
</dbReference>
<dbReference type="InterPro" id="IPR032675">
    <property type="entry name" value="LRR_dom_sf"/>
</dbReference>
<dbReference type="InterPro" id="IPR001611">
    <property type="entry name" value="Leu-rich_rpt"/>
</dbReference>
<keyword evidence="1" id="KW-0343">GTPase activation</keyword>
<gene>
    <name evidence="5" type="ORF">PsYK624_013920</name>
</gene>
<dbReference type="InterPro" id="IPR027038">
    <property type="entry name" value="RanGap"/>
</dbReference>
<accession>A0A9P3FZ84</accession>
<organism evidence="5 6">
    <name type="scientific">Phanerochaete sordida</name>
    <dbReference type="NCBI Taxonomy" id="48140"/>
    <lineage>
        <taxon>Eukaryota</taxon>
        <taxon>Fungi</taxon>
        <taxon>Dikarya</taxon>
        <taxon>Basidiomycota</taxon>
        <taxon>Agaricomycotina</taxon>
        <taxon>Agaricomycetes</taxon>
        <taxon>Polyporales</taxon>
        <taxon>Phanerochaetaceae</taxon>
        <taxon>Phanerochaete</taxon>
    </lineage>
</organism>
<keyword evidence="2" id="KW-0433">Leucine-rich repeat</keyword>
<evidence type="ECO:0000313" key="6">
    <source>
        <dbReference type="Proteomes" id="UP000703269"/>
    </source>
</evidence>
<dbReference type="GO" id="GO:0031267">
    <property type="term" value="F:small GTPase binding"/>
    <property type="evidence" value="ECO:0007669"/>
    <property type="project" value="TreeGrafter"/>
</dbReference>
<dbReference type="SUPFAM" id="SSF52047">
    <property type="entry name" value="RNI-like"/>
    <property type="match status" value="1"/>
</dbReference>
<evidence type="ECO:0000256" key="3">
    <source>
        <dbReference type="ARBA" id="ARBA00022737"/>
    </source>
</evidence>
<dbReference type="GO" id="GO:0048471">
    <property type="term" value="C:perinuclear region of cytoplasm"/>
    <property type="evidence" value="ECO:0007669"/>
    <property type="project" value="TreeGrafter"/>
</dbReference>
<dbReference type="Proteomes" id="UP000703269">
    <property type="component" value="Unassembled WGS sequence"/>
</dbReference>
<comment type="caution">
    <text evidence="5">The sequence shown here is derived from an EMBL/GenBank/DDBJ whole genome shotgun (WGS) entry which is preliminary data.</text>
</comment>
<name>A0A9P3FZ84_9APHY</name>
<dbReference type="Gene3D" id="3.80.10.10">
    <property type="entry name" value="Ribonuclease Inhibitor"/>
    <property type="match status" value="2"/>
</dbReference>
<dbReference type="Pfam" id="PF13516">
    <property type="entry name" value="LRR_6"/>
    <property type="match status" value="1"/>
</dbReference>
<keyword evidence="6" id="KW-1185">Reference proteome</keyword>
<dbReference type="GO" id="GO:0005634">
    <property type="term" value="C:nucleus"/>
    <property type="evidence" value="ECO:0007669"/>
    <property type="project" value="TreeGrafter"/>
</dbReference>
<feature type="compositionally biased region" description="Low complexity" evidence="4">
    <location>
        <begin position="26"/>
        <end position="39"/>
    </location>
</feature>
<sequence length="453" mass="49939">MKTRRPQSVLRAEGSGGGHSEKSRRSLFSPEPPFFSSSLTKRLHSSPSTLTRPGYSSLLKGEQDKSPTVHFPWEEKLYGLSGAQRVCEAISHRAAVTTLSLPHHKLGDEGATELFRWLCSSGRNYWRQITDIDVSDNGIGEKGLAAISDYLQKNRRLKVLTLTKNEPRWSEDLLLAFANAVNSSRLQDLVFNNVPHGDLFVPRLLSRLNNPHLKALRVSMTGLTEQSTSAICDFIVSPHCRLYRLSLSGNFLGQSGVKAILKAMEDNYSLRTVELFANTEEVDYVTKRLIETRNNILINTVSKEARTLLRASRILLLRGSRPRENIQASTNASARGYPELPLELKQDILAFLAPHLSTPQCLRIFDFASSPTTLPFLSVSSAHGCLPDPSAVPFGLSVAPQTPCAGGVCMGAGNSLSCRRETLRADWLLKVGCDVPDSKVATAFLSESRLLLL</sequence>
<reference evidence="5 6" key="1">
    <citation type="submission" date="2021-08" db="EMBL/GenBank/DDBJ databases">
        <title>Draft Genome Sequence of Phanerochaete sordida strain YK-624.</title>
        <authorList>
            <person name="Mori T."/>
            <person name="Dohra H."/>
            <person name="Suzuki T."/>
            <person name="Kawagishi H."/>
            <person name="Hirai H."/>
        </authorList>
    </citation>
    <scope>NUCLEOTIDE SEQUENCE [LARGE SCALE GENOMIC DNA]</scope>
    <source>
        <strain evidence="5 6">YK-624</strain>
    </source>
</reference>